<dbReference type="InterPro" id="IPR051401">
    <property type="entry name" value="GtrA_CellWall_Glycosyl"/>
</dbReference>
<name>A0AAW3I837_9BURK</name>
<evidence type="ECO:0000256" key="1">
    <source>
        <dbReference type="ARBA" id="ARBA00004141"/>
    </source>
</evidence>
<sequence>MLINKALFVQLFRYGLVGLANNLRGYLIYLLITWLGVNPEVAVTFMYPIGATLAYFGHAKYTFAKRHSVRGVGRYVIAHLIGYSVNVGLLYFLSTRLGFPHQLVQIAAIFIVAGVLFVLFKYYVFVENRRSG</sequence>
<evidence type="ECO:0000256" key="6">
    <source>
        <dbReference type="SAM" id="Phobius"/>
    </source>
</evidence>
<keyword evidence="3 6" id="KW-0812">Transmembrane</keyword>
<dbReference type="GO" id="GO:0000271">
    <property type="term" value="P:polysaccharide biosynthetic process"/>
    <property type="evidence" value="ECO:0007669"/>
    <property type="project" value="InterPro"/>
</dbReference>
<protein>
    <submittedName>
        <fullName evidence="8">Membrane protein</fullName>
    </submittedName>
</protein>
<organism evidence="8 9">
    <name type="scientific">Achromobacter spanius</name>
    <dbReference type="NCBI Taxonomy" id="217203"/>
    <lineage>
        <taxon>Bacteria</taxon>
        <taxon>Pseudomonadati</taxon>
        <taxon>Pseudomonadota</taxon>
        <taxon>Betaproteobacteria</taxon>
        <taxon>Burkholderiales</taxon>
        <taxon>Alcaligenaceae</taxon>
        <taxon>Achromobacter</taxon>
    </lineage>
</organism>
<reference evidence="8 9" key="1">
    <citation type="submission" date="2015-07" db="EMBL/GenBank/DDBJ databases">
        <title>Draft genome of Achromobacter spanius.</title>
        <authorList>
            <person name="Wang X."/>
        </authorList>
    </citation>
    <scope>NUCLEOTIDE SEQUENCE [LARGE SCALE GENOMIC DNA]</scope>
    <source>
        <strain evidence="8 9">CGMCC9173</strain>
    </source>
</reference>
<evidence type="ECO:0000256" key="4">
    <source>
        <dbReference type="ARBA" id="ARBA00022989"/>
    </source>
</evidence>
<dbReference type="Pfam" id="PF04138">
    <property type="entry name" value="GtrA_DPMS_TM"/>
    <property type="match status" value="1"/>
</dbReference>
<feature type="domain" description="GtrA/DPMS transmembrane" evidence="7">
    <location>
        <begin position="13"/>
        <end position="125"/>
    </location>
</feature>
<dbReference type="GO" id="GO:0005886">
    <property type="term" value="C:plasma membrane"/>
    <property type="evidence" value="ECO:0007669"/>
    <property type="project" value="TreeGrafter"/>
</dbReference>
<keyword evidence="4 6" id="KW-1133">Transmembrane helix</keyword>
<dbReference type="PANTHER" id="PTHR38459">
    <property type="entry name" value="PROPHAGE BACTOPRENOL-LINKED GLUCOSE TRANSLOCASE HOMOLOG"/>
    <property type="match status" value="1"/>
</dbReference>
<comment type="similarity">
    <text evidence="2">Belongs to the GtrA family.</text>
</comment>
<evidence type="ECO:0000256" key="2">
    <source>
        <dbReference type="ARBA" id="ARBA00009399"/>
    </source>
</evidence>
<evidence type="ECO:0000256" key="5">
    <source>
        <dbReference type="ARBA" id="ARBA00023136"/>
    </source>
</evidence>
<comment type="caution">
    <text evidence="8">The sequence shown here is derived from an EMBL/GenBank/DDBJ whole genome shotgun (WGS) entry which is preliminary data.</text>
</comment>
<dbReference type="Proteomes" id="UP000037511">
    <property type="component" value="Unassembled WGS sequence"/>
</dbReference>
<accession>A0AAW3I837</accession>
<gene>
    <name evidence="8" type="ORF">AFM18_07115</name>
</gene>
<dbReference type="EMBL" id="LGVG01000007">
    <property type="protein sequence ID" value="KNE28282.1"/>
    <property type="molecule type" value="Genomic_DNA"/>
</dbReference>
<dbReference type="PANTHER" id="PTHR38459:SF1">
    <property type="entry name" value="PROPHAGE BACTOPRENOL-LINKED GLUCOSE TRANSLOCASE HOMOLOG"/>
    <property type="match status" value="1"/>
</dbReference>
<comment type="subcellular location">
    <subcellularLocation>
        <location evidence="1">Membrane</location>
        <topology evidence="1">Multi-pass membrane protein</topology>
    </subcellularLocation>
</comment>
<evidence type="ECO:0000313" key="9">
    <source>
        <dbReference type="Proteomes" id="UP000037511"/>
    </source>
</evidence>
<feature type="transmembrane region" description="Helical" evidence="6">
    <location>
        <begin position="75"/>
        <end position="94"/>
    </location>
</feature>
<keyword evidence="5 6" id="KW-0472">Membrane</keyword>
<dbReference type="AlphaFoldDB" id="A0AAW3I837"/>
<dbReference type="RefSeq" id="WP_050446105.1">
    <property type="nucleotide sequence ID" value="NZ_LGVG01000007.1"/>
</dbReference>
<feature type="transmembrane region" description="Helical" evidence="6">
    <location>
        <begin position="41"/>
        <end position="63"/>
    </location>
</feature>
<evidence type="ECO:0000259" key="7">
    <source>
        <dbReference type="Pfam" id="PF04138"/>
    </source>
</evidence>
<feature type="transmembrane region" description="Helical" evidence="6">
    <location>
        <begin position="106"/>
        <end position="126"/>
    </location>
</feature>
<dbReference type="InterPro" id="IPR007267">
    <property type="entry name" value="GtrA_DPMS_TM"/>
</dbReference>
<evidence type="ECO:0000313" key="8">
    <source>
        <dbReference type="EMBL" id="KNE28282.1"/>
    </source>
</evidence>
<evidence type="ECO:0000256" key="3">
    <source>
        <dbReference type="ARBA" id="ARBA00022692"/>
    </source>
</evidence>
<proteinExistence type="inferred from homology"/>
<feature type="transmembrane region" description="Helical" evidence="6">
    <location>
        <begin position="12"/>
        <end position="35"/>
    </location>
</feature>